<protein>
    <submittedName>
        <fullName evidence="1">Uncharacterized protein</fullName>
    </submittedName>
</protein>
<keyword evidence="2" id="KW-1185">Reference proteome</keyword>
<reference evidence="2" key="1">
    <citation type="submission" date="2016-10" db="EMBL/GenBank/DDBJ databases">
        <authorList>
            <person name="Varghese N."/>
            <person name="Submissions S."/>
        </authorList>
    </citation>
    <scope>NUCLEOTIDE SEQUENCE [LARGE SCALE GENOMIC DNA]</scope>
    <source>
        <strain evidence="2">DSM 21580</strain>
    </source>
</reference>
<sequence>MKTKIDLLTERITNYSPDLIDDLLRIMDELKFPKISFIPQFQIDEVLDRLRFHSTNPNTKLDLFESFAELEKC</sequence>
<evidence type="ECO:0000313" key="2">
    <source>
        <dbReference type="Proteomes" id="UP000236738"/>
    </source>
</evidence>
<gene>
    <name evidence="1" type="ORF">SAMN05421847_2293</name>
</gene>
<dbReference type="OrthoDB" id="1264612at2"/>
<evidence type="ECO:0000313" key="1">
    <source>
        <dbReference type="EMBL" id="SEG42019.1"/>
    </source>
</evidence>
<dbReference type="Proteomes" id="UP000236738">
    <property type="component" value="Unassembled WGS sequence"/>
</dbReference>
<accession>A0A1H5ZZW5</accession>
<name>A0A1H5ZZW5_9FLAO</name>
<organism evidence="1 2">
    <name type="scientific">Halpernia humi</name>
    <dbReference type="NCBI Taxonomy" id="493375"/>
    <lineage>
        <taxon>Bacteria</taxon>
        <taxon>Pseudomonadati</taxon>
        <taxon>Bacteroidota</taxon>
        <taxon>Flavobacteriia</taxon>
        <taxon>Flavobacteriales</taxon>
        <taxon>Weeksellaceae</taxon>
        <taxon>Chryseobacterium group</taxon>
        <taxon>Halpernia</taxon>
    </lineage>
</organism>
<dbReference type="AlphaFoldDB" id="A0A1H5ZZW5"/>
<dbReference type="RefSeq" id="WP_103914155.1">
    <property type="nucleotide sequence ID" value="NZ_FNUS01000005.1"/>
</dbReference>
<proteinExistence type="predicted"/>
<dbReference type="EMBL" id="FNUS01000005">
    <property type="protein sequence ID" value="SEG42019.1"/>
    <property type="molecule type" value="Genomic_DNA"/>
</dbReference>